<proteinExistence type="predicted"/>
<dbReference type="Pfam" id="PF06804">
    <property type="entry name" value="Lipoprotein_18"/>
    <property type="match status" value="1"/>
</dbReference>
<accession>A0ABW2A4U3</accession>
<organism evidence="1 2">
    <name type="scientific">Marinobacterium aestuariivivens</name>
    <dbReference type="NCBI Taxonomy" id="1698799"/>
    <lineage>
        <taxon>Bacteria</taxon>
        <taxon>Pseudomonadati</taxon>
        <taxon>Pseudomonadota</taxon>
        <taxon>Gammaproteobacteria</taxon>
        <taxon>Oceanospirillales</taxon>
        <taxon>Oceanospirillaceae</taxon>
        <taxon>Marinobacterium</taxon>
    </lineage>
</organism>
<dbReference type="PROSITE" id="PS51257">
    <property type="entry name" value="PROKAR_LIPOPROTEIN"/>
    <property type="match status" value="1"/>
</dbReference>
<dbReference type="RefSeq" id="WP_379910835.1">
    <property type="nucleotide sequence ID" value="NZ_JBHSWE010000001.1"/>
</dbReference>
<dbReference type="InterPro" id="IPR042268">
    <property type="entry name" value="BamC_C"/>
</dbReference>
<protein>
    <submittedName>
        <fullName evidence="1">Outer membrane protein assembly factor BamC</fullName>
    </submittedName>
</protein>
<evidence type="ECO:0000313" key="1">
    <source>
        <dbReference type="EMBL" id="MFC6672393.1"/>
    </source>
</evidence>
<dbReference type="EMBL" id="JBHSWE010000001">
    <property type="protein sequence ID" value="MFC6672393.1"/>
    <property type="molecule type" value="Genomic_DNA"/>
</dbReference>
<evidence type="ECO:0000313" key="2">
    <source>
        <dbReference type="Proteomes" id="UP001596422"/>
    </source>
</evidence>
<dbReference type="Gene3D" id="3.30.310.170">
    <property type="entry name" value="Outer membrane protein assembly factor BamC"/>
    <property type="match status" value="1"/>
</dbReference>
<dbReference type="InterPro" id="IPR010653">
    <property type="entry name" value="NlpB/DapX"/>
</dbReference>
<dbReference type="Proteomes" id="UP001596422">
    <property type="component" value="Unassembled WGS sequence"/>
</dbReference>
<keyword evidence="2" id="KW-1185">Reference proteome</keyword>
<sequence>MMNRQILISAMLVATAGLGGCGMLKNNSLYGEDGLVRDRSQDYEKAQARARLEIPPHLRTRELSERLVVPEIGTTATERQGDFEAPRPEFFYADVGSDAVNLKRLGDQKVIMVDEPIDAVWLKLQDFWRFNGIELAKSDPRQGIMESGWIRADGKEYNFADRWIKRLTFQDIEGPTRNKLRISVRPDPENYARTSIRMDHVAYPFEQQVADVDWSADAHDVGYKSDMMFEMLRYLSKATSEPTAQSLLALQQQEHARPLLGRDSRGNPTLKIEAPIDDAWRLVSDALDAARLDVGTRDREQGVFYVTYVTSTPVEEVEEVGFFEWLHGDRGDIKLDTGFLDASLGLSDGDDDQQTVRYSARDVEPLNPDELDQSDLADPNNPANREGYKIWFAGKVIYVFGSDNKEGTLNQETGSYEYVGRYQLRMNRTLSGSYLSVMTEQGLAAPALVAEEILWSVKDQLPSG</sequence>
<name>A0ABW2A4U3_9GAMM</name>
<reference evidence="2" key="1">
    <citation type="journal article" date="2019" name="Int. J. Syst. Evol. Microbiol.">
        <title>The Global Catalogue of Microorganisms (GCM) 10K type strain sequencing project: providing services to taxonomists for standard genome sequencing and annotation.</title>
        <authorList>
            <consortium name="The Broad Institute Genomics Platform"/>
            <consortium name="The Broad Institute Genome Sequencing Center for Infectious Disease"/>
            <person name="Wu L."/>
            <person name="Ma J."/>
        </authorList>
    </citation>
    <scope>NUCLEOTIDE SEQUENCE [LARGE SCALE GENOMIC DNA]</scope>
    <source>
        <strain evidence="2">NBRC 111756</strain>
    </source>
</reference>
<gene>
    <name evidence="1" type="primary">bamC</name>
    <name evidence="1" type="ORF">ACFQDL_21740</name>
</gene>
<comment type="caution">
    <text evidence="1">The sequence shown here is derived from an EMBL/GenBank/DDBJ whole genome shotgun (WGS) entry which is preliminary data.</text>
</comment>